<evidence type="ECO:0000256" key="1">
    <source>
        <dbReference type="ARBA" id="ARBA00004370"/>
    </source>
</evidence>
<dbReference type="InterPro" id="IPR007593">
    <property type="entry name" value="CD225/Dispanin_fam"/>
</dbReference>
<evidence type="ECO:0000256" key="3">
    <source>
        <dbReference type="ARBA" id="ARBA00022989"/>
    </source>
</evidence>
<evidence type="ECO:0000256" key="4">
    <source>
        <dbReference type="ARBA" id="ARBA00023136"/>
    </source>
</evidence>
<keyword evidence="2 5" id="KW-0812">Transmembrane</keyword>
<keyword evidence="4 5" id="KW-0472">Membrane</keyword>
<organism evidence="6 7">
    <name type="scientific">Flammeovirga yaeyamensis</name>
    <dbReference type="NCBI Taxonomy" id="367791"/>
    <lineage>
        <taxon>Bacteria</taxon>
        <taxon>Pseudomonadati</taxon>
        <taxon>Bacteroidota</taxon>
        <taxon>Cytophagia</taxon>
        <taxon>Cytophagales</taxon>
        <taxon>Flammeovirgaceae</taxon>
        <taxon>Flammeovirga</taxon>
    </lineage>
</organism>
<reference evidence="6 7" key="1">
    <citation type="submission" date="2021-05" db="EMBL/GenBank/DDBJ databases">
        <title>Comparative genomic studies on the polysaccharide-degrading batcterial strains of the Flammeovirga genus.</title>
        <authorList>
            <person name="Zewei F."/>
            <person name="Zheng Z."/>
            <person name="Yu L."/>
            <person name="Ruyue G."/>
            <person name="Yanhong M."/>
            <person name="Yuanyuan C."/>
            <person name="Jingyan G."/>
            <person name="Wenjun H."/>
        </authorList>
    </citation>
    <scope>NUCLEOTIDE SEQUENCE [LARGE SCALE GENOMIC DNA]</scope>
    <source>
        <strain evidence="6 7">NBRC:100898</strain>
    </source>
</reference>
<dbReference type="GO" id="GO:0016020">
    <property type="term" value="C:membrane"/>
    <property type="evidence" value="ECO:0007669"/>
    <property type="project" value="UniProtKB-SubCell"/>
</dbReference>
<dbReference type="KEGG" id="fya:KMW28_21340"/>
<comment type="subcellular location">
    <subcellularLocation>
        <location evidence="1">Membrane</location>
    </subcellularLocation>
</comment>
<evidence type="ECO:0000256" key="2">
    <source>
        <dbReference type="ARBA" id="ARBA00022692"/>
    </source>
</evidence>
<evidence type="ECO:0000313" key="7">
    <source>
        <dbReference type="Proteomes" id="UP000678679"/>
    </source>
</evidence>
<dbReference type="Proteomes" id="UP000678679">
    <property type="component" value="Chromosome 2"/>
</dbReference>
<dbReference type="InterPro" id="IPR051423">
    <property type="entry name" value="CD225/Dispanin"/>
</dbReference>
<keyword evidence="7" id="KW-1185">Reference proteome</keyword>
<protein>
    <submittedName>
        <fullName evidence="6">CD225/dispanin family protein</fullName>
    </submittedName>
</protein>
<gene>
    <name evidence="6" type="ORF">KMW28_21340</name>
</gene>
<proteinExistence type="predicted"/>
<dbReference type="EMBL" id="CP076133">
    <property type="protein sequence ID" value="QWG04969.1"/>
    <property type="molecule type" value="Genomic_DNA"/>
</dbReference>
<feature type="transmembrane region" description="Helical" evidence="5">
    <location>
        <begin position="60"/>
        <end position="84"/>
    </location>
</feature>
<sequence length="89" mass="9441">MNGQPPKSYLVESILVTLFCCLPFGIAGIVNASKVESRFYAGDVEGAEKASQEAKKWMKWGLISSIIGGVLYGILMLVGVAAGLSQGQF</sequence>
<evidence type="ECO:0000256" key="5">
    <source>
        <dbReference type="SAM" id="Phobius"/>
    </source>
</evidence>
<dbReference type="Pfam" id="PF04505">
    <property type="entry name" value="CD225"/>
    <property type="match status" value="1"/>
</dbReference>
<feature type="transmembrane region" description="Helical" evidence="5">
    <location>
        <begin position="9"/>
        <end position="30"/>
    </location>
</feature>
<dbReference type="RefSeq" id="WP_066216211.1">
    <property type="nucleotide sequence ID" value="NZ_CP076133.1"/>
</dbReference>
<dbReference type="PANTHER" id="PTHR14948:SF44">
    <property type="entry name" value="PROLINE-RICH TRANSMEMBRANE PROTEIN 1-LIKE"/>
    <property type="match status" value="1"/>
</dbReference>
<accession>A0AAX1NBT7</accession>
<keyword evidence="3 5" id="KW-1133">Transmembrane helix</keyword>
<name>A0AAX1NBT7_9BACT</name>
<evidence type="ECO:0000313" key="6">
    <source>
        <dbReference type="EMBL" id="QWG04969.1"/>
    </source>
</evidence>
<dbReference type="PANTHER" id="PTHR14948">
    <property type="entry name" value="NG5"/>
    <property type="match status" value="1"/>
</dbReference>
<dbReference type="AlphaFoldDB" id="A0AAX1NBT7"/>